<accession>A0A6A6S376</accession>
<name>A0A6A6S376_9PLEO</name>
<reference evidence="1" key="1">
    <citation type="journal article" date="2020" name="Stud. Mycol.">
        <title>101 Dothideomycetes genomes: a test case for predicting lifestyles and emergence of pathogens.</title>
        <authorList>
            <person name="Haridas S."/>
            <person name="Albert R."/>
            <person name="Binder M."/>
            <person name="Bloem J."/>
            <person name="Labutti K."/>
            <person name="Salamov A."/>
            <person name="Andreopoulos B."/>
            <person name="Baker S."/>
            <person name="Barry K."/>
            <person name="Bills G."/>
            <person name="Bluhm B."/>
            <person name="Cannon C."/>
            <person name="Castanera R."/>
            <person name="Culley D."/>
            <person name="Daum C."/>
            <person name="Ezra D."/>
            <person name="Gonzalez J."/>
            <person name="Henrissat B."/>
            <person name="Kuo A."/>
            <person name="Liang C."/>
            <person name="Lipzen A."/>
            <person name="Lutzoni F."/>
            <person name="Magnuson J."/>
            <person name="Mondo S."/>
            <person name="Nolan M."/>
            <person name="Ohm R."/>
            <person name="Pangilinan J."/>
            <person name="Park H.-J."/>
            <person name="Ramirez L."/>
            <person name="Alfaro M."/>
            <person name="Sun H."/>
            <person name="Tritt A."/>
            <person name="Yoshinaga Y."/>
            <person name="Zwiers L.-H."/>
            <person name="Turgeon B."/>
            <person name="Goodwin S."/>
            <person name="Spatafora J."/>
            <person name="Crous P."/>
            <person name="Grigoriev I."/>
        </authorList>
    </citation>
    <scope>NUCLEOTIDE SEQUENCE</scope>
    <source>
        <strain evidence="1">CBS 473.64</strain>
    </source>
</reference>
<evidence type="ECO:0000313" key="2">
    <source>
        <dbReference type="Proteomes" id="UP000799753"/>
    </source>
</evidence>
<proteinExistence type="predicted"/>
<keyword evidence="2" id="KW-1185">Reference proteome</keyword>
<organism evidence="1 2">
    <name type="scientific">Massarina eburnea CBS 473.64</name>
    <dbReference type="NCBI Taxonomy" id="1395130"/>
    <lineage>
        <taxon>Eukaryota</taxon>
        <taxon>Fungi</taxon>
        <taxon>Dikarya</taxon>
        <taxon>Ascomycota</taxon>
        <taxon>Pezizomycotina</taxon>
        <taxon>Dothideomycetes</taxon>
        <taxon>Pleosporomycetidae</taxon>
        <taxon>Pleosporales</taxon>
        <taxon>Massarineae</taxon>
        <taxon>Massarinaceae</taxon>
        <taxon>Massarina</taxon>
    </lineage>
</organism>
<dbReference type="Proteomes" id="UP000799753">
    <property type="component" value="Unassembled WGS sequence"/>
</dbReference>
<dbReference type="OrthoDB" id="3796550at2759"/>
<sequence>MAFYARMTRVFATASFRRGVTFQPGRLAFVYRSPWGHDRIPKLSGYVQGRRSYHGGGGSGNGGTSWDGLVYSIIANIRGEYDYGAECFYSAALDDDDSFSPSTPSHRRDIRLLLPLNLDRTFLALTSRDIALRLKYLCAHEAHTPDYAAILSLTELLARLGALETDNPLLTLEEYKEIWLVVKAGLKAAGEMELQVISIWEEDELRGLQWNAEGVWGTAVLNAAVRKLSGEKVEGDEEGGAVRRTTFRGDLRSLAYKICGLLLDNKDIFPKGEKWFGEEQEVCIMEAVVRVLKEAGRRGDF</sequence>
<dbReference type="AlphaFoldDB" id="A0A6A6S376"/>
<protein>
    <submittedName>
        <fullName evidence="1">Uncharacterized protein</fullName>
    </submittedName>
</protein>
<gene>
    <name evidence="1" type="ORF">P280DRAFT_467712</name>
</gene>
<dbReference type="EMBL" id="MU006781">
    <property type="protein sequence ID" value="KAF2642346.1"/>
    <property type="molecule type" value="Genomic_DNA"/>
</dbReference>
<evidence type="ECO:0000313" key="1">
    <source>
        <dbReference type="EMBL" id="KAF2642346.1"/>
    </source>
</evidence>